<evidence type="ECO:0000313" key="3">
    <source>
        <dbReference type="WBParaSite" id="HPBE_0000070501-mRNA-1"/>
    </source>
</evidence>
<feature type="domain" description="PPM-type phosphatase" evidence="1">
    <location>
        <begin position="29"/>
        <end position="87"/>
    </location>
</feature>
<proteinExistence type="predicted"/>
<dbReference type="Proteomes" id="UP000050761">
    <property type="component" value="Unassembled WGS sequence"/>
</dbReference>
<reference evidence="3" key="1">
    <citation type="submission" date="2019-09" db="UniProtKB">
        <authorList>
            <consortium name="WormBaseParasite"/>
        </authorList>
    </citation>
    <scope>IDENTIFICATION</scope>
</reference>
<dbReference type="Gene3D" id="3.60.40.10">
    <property type="entry name" value="PPM-type phosphatase domain"/>
    <property type="match status" value="1"/>
</dbReference>
<dbReference type="InterPro" id="IPR036457">
    <property type="entry name" value="PPM-type-like_dom_sf"/>
</dbReference>
<keyword evidence="2" id="KW-1185">Reference proteome</keyword>
<accession>A0A183F3G3</accession>
<evidence type="ECO:0000313" key="2">
    <source>
        <dbReference type="Proteomes" id="UP000050761"/>
    </source>
</evidence>
<evidence type="ECO:0000259" key="1">
    <source>
        <dbReference type="Pfam" id="PF00481"/>
    </source>
</evidence>
<dbReference type="Pfam" id="PF00481">
    <property type="entry name" value="PP2C"/>
    <property type="match status" value="1"/>
</dbReference>
<organism evidence="2 3">
    <name type="scientific">Heligmosomoides polygyrus</name>
    <name type="common">Parasitic roundworm</name>
    <dbReference type="NCBI Taxonomy" id="6339"/>
    <lineage>
        <taxon>Eukaryota</taxon>
        <taxon>Metazoa</taxon>
        <taxon>Ecdysozoa</taxon>
        <taxon>Nematoda</taxon>
        <taxon>Chromadorea</taxon>
        <taxon>Rhabditida</taxon>
        <taxon>Rhabditina</taxon>
        <taxon>Rhabditomorpha</taxon>
        <taxon>Strongyloidea</taxon>
        <taxon>Heligmosomidae</taxon>
        <taxon>Heligmosomoides</taxon>
    </lineage>
</organism>
<protein>
    <submittedName>
        <fullName evidence="3">PPM-type phosphatase domain-containing protein</fullName>
    </submittedName>
</protein>
<dbReference type="SUPFAM" id="SSF81606">
    <property type="entry name" value="PP2C-like"/>
    <property type="match status" value="1"/>
</dbReference>
<dbReference type="WBParaSite" id="HPBE_0000070501-mRNA-1">
    <property type="protein sequence ID" value="HPBE_0000070501-mRNA-1"/>
    <property type="gene ID" value="HPBE_0000070501"/>
</dbReference>
<name>A0A183F3G3_HELPZ</name>
<sequence length="175" mass="19855">LMPKNFSMSSLCPGFGCFNCCIHQDVHRPTRALGDYFRRNLFEEKEEFRGAKSDPVIAEPDIYHHEIRDTWRYLILMSDGVLQNLKDCGVDDVPAEIQERLQVDISVRSTAQGLVDAIGRKHDIAYCRVTAYDFGKLQPLSFMLQSSSFPILHEIAALSLLASVRKVKTFVTDSN</sequence>
<dbReference type="AlphaFoldDB" id="A0A183F3G3"/>
<dbReference type="InterPro" id="IPR001932">
    <property type="entry name" value="PPM-type_phosphatase-like_dom"/>
</dbReference>